<dbReference type="EMBL" id="JBHSKG010000010">
    <property type="protein sequence ID" value="MFC5140462.1"/>
    <property type="molecule type" value="Genomic_DNA"/>
</dbReference>
<evidence type="ECO:0000256" key="2">
    <source>
        <dbReference type="ARBA" id="ARBA00023125"/>
    </source>
</evidence>
<dbReference type="PROSITE" id="PS50949">
    <property type="entry name" value="HTH_GNTR"/>
    <property type="match status" value="1"/>
</dbReference>
<evidence type="ECO:0000256" key="1">
    <source>
        <dbReference type="ARBA" id="ARBA00023015"/>
    </source>
</evidence>
<dbReference type="SUPFAM" id="SSF46785">
    <property type="entry name" value="Winged helix' DNA-binding domain"/>
    <property type="match status" value="1"/>
</dbReference>
<accession>A0ABV9ZJQ6</accession>
<feature type="compositionally biased region" description="Acidic residues" evidence="4">
    <location>
        <begin position="233"/>
        <end position="250"/>
    </location>
</feature>
<dbReference type="PRINTS" id="PR00035">
    <property type="entry name" value="HTHGNTR"/>
</dbReference>
<sequence length="259" mass="28613">MARQVTSTSLTQAVADHLRMRIHRGDVSPGERLPAERELAEQLGVARISLREAIRQLREDGYVEVRRGSTGGTYVTELRRPAEAWRARMRDQAGEIDDIVDFRIALETQTAALAAQRCTEVSLAPVQDSLVALRDAIGRTAFRQADSRFHVALARAARNDRLTDAVETARGELFSPRDLLMFREPVEETLRDHQAIFEAVRAGDADGAAEAMRAHLERARRQLRAIVFGSDGGPDDEPADEPDDDPDDGPAVDPAWSPA</sequence>
<dbReference type="Gene3D" id="1.10.10.10">
    <property type="entry name" value="Winged helix-like DNA-binding domain superfamily/Winged helix DNA-binding domain"/>
    <property type="match status" value="1"/>
</dbReference>
<keyword evidence="1" id="KW-0805">Transcription regulation</keyword>
<name>A0ABV9ZJQ6_9PSEU</name>
<evidence type="ECO:0000256" key="3">
    <source>
        <dbReference type="ARBA" id="ARBA00023163"/>
    </source>
</evidence>
<protein>
    <submittedName>
        <fullName evidence="6">FadR/GntR family transcriptional regulator</fullName>
    </submittedName>
</protein>
<dbReference type="Gene3D" id="1.20.120.530">
    <property type="entry name" value="GntR ligand-binding domain-like"/>
    <property type="match status" value="1"/>
</dbReference>
<proteinExistence type="predicted"/>
<reference evidence="7" key="1">
    <citation type="journal article" date="2019" name="Int. J. Syst. Evol. Microbiol.">
        <title>The Global Catalogue of Microorganisms (GCM) 10K type strain sequencing project: providing services to taxonomists for standard genome sequencing and annotation.</title>
        <authorList>
            <consortium name="The Broad Institute Genomics Platform"/>
            <consortium name="The Broad Institute Genome Sequencing Center for Infectious Disease"/>
            <person name="Wu L."/>
            <person name="Ma J."/>
        </authorList>
    </citation>
    <scope>NUCLEOTIDE SEQUENCE [LARGE SCALE GENOMIC DNA]</scope>
    <source>
        <strain evidence="7">XZYJ18</strain>
    </source>
</reference>
<dbReference type="PANTHER" id="PTHR43537:SF5">
    <property type="entry name" value="UXU OPERON TRANSCRIPTIONAL REGULATOR"/>
    <property type="match status" value="1"/>
</dbReference>
<dbReference type="InterPro" id="IPR036388">
    <property type="entry name" value="WH-like_DNA-bd_sf"/>
</dbReference>
<dbReference type="SMART" id="SM00345">
    <property type="entry name" value="HTH_GNTR"/>
    <property type="match status" value="1"/>
</dbReference>
<dbReference type="Pfam" id="PF00392">
    <property type="entry name" value="GntR"/>
    <property type="match status" value="1"/>
</dbReference>
<dbReference type="CDD" id="cd07377">
    <property type="entry name" value="WHTH_GntR"/>
    <property type="match status" value="1"/>
</dbReference>
<dbReference type="SUPFAM" id="SSF48008">
    <property type="entry name" value="GntR ligand-binding domain-like"/>
    <property type="match status" value="1"/>
</dbReference>
<gene>
    <name evidence="6" type="ORF">ACFPK1_19645</name>
</gene>
<dbReference type="InterPro" id="IPR011711">
    <property type="entry name" value="GntR_C"/>
</dbReference>
<dbReference type="Proteomes" id="UP001596175">
    <property type="component" value="Unassembled WGS sequence"/>
</dbReference>
<feature type="domain" description="HTH gntR-type" evidence="5">
    <location>
        <begin position="8"/>
        <end position="78"/>
    </location>
</feature>
<evidence type="ECO:0000313" key="7">
    <source>
        <dbReference type="Proteomes" id="UP001596175"/>
    </source>
</evidence>
<dbReference type="InterPro" id="IPR008920">
    <property type="entry name" value="TF_FadR/GntR_C"/>
</dbReference>
<dbReference type="InterPro" id="IPR036390">
    <property type="entry name" value="WH_DNA-bd_sf"/>
</dbReference>
<dbReference type="InterPro" id="IPR000524">
    <property type="entry name" value="Tscrpt_reg_HTH_GntR"/>
</dbReference>
<evidence type="ECO:0000313" key="6">
    <source>
        <dbReference type="EMBL" id="MFC5140462.1"/>
    </source>
</evidence>
<dbReference type="PANTHER" id="PTHR43537">
    <property type="entry name" value="TRANSCRIPTIONAL REGULATOR, GNTR FAMILY"/>
    <property type="match status" value="1"/>
</dbReference>
<keyword evidence="3" id="KW-0804">Transcription</keyword>
<dbReference type="SMART" id="SM00895">
    <property type="entry name" value="FCD"/>
    <property type="match status" value="1"/>
</dbReference>
<evidence type="ECO:0000259" key="5">
    <source>
        <dbReference type="PROSITE" id="PS50949"/>
    </source>
</evidence>
<feature type="region of interest" description="Disordered" evidence="4">
    <location>
        <begin position="226"/>
        <end position="259"/>
    </location>
</feature>
<organism evidence="6 7">
    <name type="scientific">Actinomycetospora rhizophila</name>
    <dbReference type="NCBI Taxonomy" id="1416876"/>
    <lineage>
        <taxon>Bacteria</taxon>
        <taxon>Bacillati</taxon>
        <taxon>Actinomycetota</taxon>
        <taxon>Actinomycetes</taxon>
        <taxon>Pseudonocardiales</taxon>
        <taxon>Pseudonocardiaceae</taxon>
        <taxon>Actinomycetospora</taxon>
    </lineage>
</organism>
<evidence type="ECO:0000256" key="4">
    <source>
        <dbReference type="SAM" id="MobiDB-lite"/>
    </source>
</evidence>
<dbReference type="RefSeq" id="WP_378022622.1">
    <property type="nucleotide sequence ID" value="NZ_JBHSKG010000010.1"/>
</dbReference>
<dbReference type="Pfam" id="PF07729">
    <property type="entry name" value="FCD"/>
    <property type="match status" value="1"/>
</dbReference>
<keyword evidence="7" id="KW-1185">Reference proteome</keyword>
<keyword evidence="2" id="KW-0238">DNA-binding</keyword>
<comment type="caution">
    <text evidence="6">The sequence shown here is derived from an EMBL/GenBank/DDBJ whole genome shotgun (WGS) entry which is preliminary data.</text>
</comment>